<feature type="transmembrane region" description="Helical" evidence="7">
    <location>
        <begin position="823"/>
        <end position="844"/>
    </location>
</feature>
<feature type="transmembrane region" description="Helical" evidence="7">
    <location>
        <begin position="696"/>
        <end position="716"/>
    </location>
</feature>
<evidence type="ECO:0000313" key="9">
    <source>
        <dbReference type="Proteomes" id="UP000245699"/>
    </source>
</evidence>
<evidence type="ECO:0000256" key="7">
    <source>
        <dbReference type="SAM" id="Phobius"/>
    </source>
</evidence>
<dbReference type="PANTHER" id="PTHR13317">
    <property type="entry name" value="TRANSMEMBRANE ANTERIOR POSTERIOR TRANSFORMATION PROTEIN 1 HOMOLOG"/>
    <property type="match status" value="1"/>
</dbReference>
<dbReference type="EMBL" id="MBFT01000158">
    <property type="protein sequence ID" value="PVU96141.1"/>
    <property type="molecule type" value="Genomic_DNA"/>
</dbReference>
<evidence type="ECO:0000256" key="2">
    <source>
        <dbReference type="ARBA" id="ARBA00008803"/>
    </source>
</evidence>
<dbReference type="OrthoDB" id="29023at2759"/>
<feature type="transmembrane region" description="Helical" evidence="7">
    <location>
        <begin position="472"/>
        <end position="494"/>
    </location>
</feature>
<dbReference type="PANTHER" id="PTHR13317:SF4">
    <property type="entry name" value="TRANSMEMBRANE ANTERIOR POSTERIOR TRANSFORMATION PROTEIN 1 HOMOLOG"/>
    <property type="match status" value="1"/>
</dbReference>
<feature type="compositionally biased region" description="Polar residues" evidence="6">
    <location>
        <begin position="1"/>
        <end position="18"/>
    </location>
</feature>
<dbReference type="Proteomes" id="UP000245699">
    <property type="component" value="Unassembled WGS sequence"/>
</dbReference>
<feature type="region of interest" description="Disordered" evidence="6">
    <location>
        <begin position="911"/>
        <end position="967"/>
    </location>
</feature>
<dbReference type="GO" id="GO:0005789">
    <property type="term" value="C:endoplasmic reticulum membrane"/>
    <property type="evidence" value="ECO:0007669"/>
    <property type="project" value="TreeGrafter"/>
</dbReference>
<reference evidence="8 9" key="1">
    <citation type="journal article" date="2018" name="MBio">
        <title>Comparative Genomics Reveals the Core Gene Toolbox for the Fungus-Insect Symbiosis.</title>
        <authorList>
            <person name="Wang Y."/>
            <person name="Stata M."/>
            <person name="Wang W."/>
            <person name="Stajich J.E."/>
            <person name="White M.M."/>
            <person name="Moncalvo J.M."/>
        </authorList>
    </citation>
    <scope>NUCLEOTIDE SEQUENCE [LARGE SCALE GENOMIC DNA]</scope>
    <source>
        <strain evidence="8 9">AUS-77-4</strain>
    </source>
</reference>
<evidence type="ECO:0000256" key="6">
    <source>
        <dbReference type="SAM" id="MobiDB-lite"/>
    </source>
</evidence>
<gene>
    <name evidence="8" type="ORF">BB559_002502</name>
</gene>
<accession>A0A2T9YUY8</accession>
<keyword evidence="3 7" id="KW-0812">Transmembrane</keyword>
<keyword evidence="4 7" id="KW-1133">Transmembrane helix</keyword>
<evidence type="ECO:0000256" key="5">
    <source>
        <dbReference type="ARBA" id="ARBA00023136"/>
    </source>
</evidence>
<proteinExistence type="inferred from homology"/>
<feature type="region of interest" description="Disordered" evidence="6">
    <location>
        <begin position="1"/>
        <end position="21"/>
    </location>
</feature>
<evidence type="ECO:0000313" key="8">
    <source>
        <dbReference type="EMBL" id="PVU96141.1"/>
    </source>
</evidence>
<feature type="compositionally biased region" description="Basic and acidic residues" evidence="6">
    <location>
        <begin position="928"/>
        <end position="965"/>
    </location>
</feature>
<comment type="similarity">
    <text evidence="2">Belongs to the TAPT1 family.</text>
</comment>
<dbReference type="AlphaFoldDB" id="A0A2T9YUY8"/>
<evidence type="ECO:0000256" key="4">
    <source>
        <dbReference type="ARBA" id="ARBA00022989"/>
    </source>
</evidence>
<comment type="caution">
    <text evidence="8">The sequence shown here is derived from an EMBL/GenBank/DDBJ whole genome shotgun (WGS) entry which is preliminary data.</text>
</comment>
<sequence>MVKTKSQNRPKSMLTQTNKIDDEILPTEIKKTCSDSSVKINEISGHFSSIDSGSDFDHASSPDSNTSNKSHKILSHFPKIKQKRYEALWLKNENSMIYTTKRDSYNNLLPNLRNKKQQIPNLPGIRRPISVPNNKDERLSPYSKIDLSKITKLFNYKPRIRPHSANLNYRSDKNVSFFRNKRSLSETINSSVNDFYFPGNKSEKDLDDFLNDLSPNYRKRSYDNESFGNKHSIDSIQPQSLDIQKHNHNRSGSTSSMVIILKDPRRDDDLKNNPESLNGTSGENILSNGHTEIDFETSKYEAELLRKRVVHFLSVPWEIEKLMTLGLGICTTAFLRVFVDLPIESLVSIIKFTKVGFSSYIKAGYKNSKESSTERQKTKKELWKMAEEAKDIYKLFIISAACFFVGKIDAAQVYHTIRAQSALKLYFIYNSLELFDKLCTSFGIDVLDSIEYSFYEAFEKSTKKRTKLYKSLVLSIHGFLGLLYLVIHALVLYFQVLSLNVAINSYSQQLLMLLISNQFVELKGNILKKFEKENFFQLTCGDIVERFQEIVFLILIVLRNFIELVDPGSVQNLAQTSSSYVKYIYFISSANSIPYSLLYYRVLQPVLMVIGTEILVDWVKHAFISKYNWMRPQIYSRYGDILCRDLVGATAKDDVTNSKPHKSSISSSKLPEKHELIVNADPTSDLSTKVARRIGFLPYPLAVLTLLVVWQSVTLITGPSIEFSDLIDITKAFFLGDWLKNVYLMFSWAFWNIGCTFDQVCKSMIGKDHTFSGFFKGKCDSFPNKNYSIPGNMNGKESGTFSNATTHNNMGWKNLYLNKFESLVYSILFVLIIFLLFALCRISFRHKLKRYAARRYLIFCKRLNVINQKQHVVEEKDKSTTRNIQIEEKFNTDGFGHHDITTNHMNQDETTELQNTSDQNKGQVYGNEPKRDSLNVQNDKEKDTSREESKESPVKENKGDRNDKSIKKKSSIIQYDDLTKSGDLQKLKDVRNLLALDPEEIEWEKTRPKWSLDNIHRFSLFKSRIP</sequence>
<feature type="region of interest" description="Disordered" evidence="6">
    <location>
        <begin position="51"/>
        <end position="70"/>
    </location>
</feature>
<evidence type="ECO:0000256" key="3">
    <source>
        <dbReference type="ARBA" id="ARBA00022692"/>
    </source>
</evidence>
<name>A0A2T9YUY8_9FUNG</name>
<protein>
    <submittedName>
        <fullName evidence="8">Uncharacterized protein</fullName>
    </submittedName>
</protein>
<organism evidence="8 9">
    <name type="scientific">Furculomyces boomerangus</name>
    <dbReference type="NCBI Taxonomy" id="61424"/>
    <lineage>
        <taxon>Eukaryota</taxon>
        <taxon>Fungi</taxon>
        <taxon>Fungi incertae sedis</taxon>
        <taxon>Zoopagomycota</taxon>
        <taxon>Kickxellomycotina</taxon>
        <taxon>Harpellomycetes</taxon>
        <taxon>Harpellales</taxon>
        <taxon>Harpellaceae</taxon>
        <taxon>Furculomyces</taxon>
    </lineage>
</organism>
<dbReference type="Pfam" id="PF05346">
    <property type="entry name" value="DUF747"/>
    <property type="match status" value="1"/>
</dbReference>
<keyword evidence="9" id="KW-1185">Reference proteome</keyword>
<keyword evidence="5 7" id="KW-0472">Membrane</keyword>
<feature type="region of interest" description="Disordered" evidence="6">
    <location>
        <begin position="264"/>
        <end position="283"/>
    </location>
</feature>
<comment type="subcellular location">
    <subcellularLocation>
        <location evidence="1">Membrane</location>
        <topology evidence="1">Multi-pass membrane protein</topology>
    </subcellularLocation>
</comment>
<feature type="compositionally biased region" description="Polar residues" evidence="6">
    <location>
        <begin position="273"/>
        <end position="283"/>
    </location>
</feature>
<evidence type="ECO:0000256" key="1">
    <source>
        <dbReference type="ARBA" id="ARBA00004141"/>
    </source>
</evidence>
<dbReference type="InterPro" id="IPR008010">
    <property type="entry name" value="Tatp1"/>
</dbReference>
<feature type="compositionally biased region" description="Polar residues" evidence="6">
    <location>
        <begin position="912"/>
        <end position="922"/>
    </location>
</feature>